<dbReference type="GO" id="GO:0005960">
    <property type="term" value="C:glycine cleavage complex"/>
    <property type="evidence" value="ECO:0007669"/>
    <property type="project" value="InterPro"/>
</dbReference>
<dbReference type="EMBL" id="CTRP01000013">
    <property type="protein sequence ID" value="CQR73491.1"/>
    <property type="molecule type" value="Genomic_DNA"/>
</dbReference>
<dbReference type="InterPro" id="IPR011053">
    <property type="entry name" value="Single_hybrid_motif"/>
</dbReference>
<evidence type="ECO:0000256" key="1">
    <source>
        <dbReference type="ARBA" id="ARBA00009249"/>
    </source>
</evidence>
<evidence type="ECO:0000259" key="3">
    <source>
        <dbReference type="PROSITE" id="PS50968"/>
    </source>
</evidence>
<dbReference type="PROSITE" id="PS00189">
    <property type="entry name" value="LIPOYL"/>
    <property type="match status" value="1"/>
</dbReference>
<dbReference type="NCBIfam" id="NF002270">
    <property type="entry name" value="PRK01202.1"/>
    <property type="match status" value="1"/>
</dbReference>
<accession>A0A0U1L1F7</accession>
<sequence length="139" mass="15242">MEQYNIPQGLYYTHDHAWVKVEGNTIRIGVTDFLQKLAGEITFIRIPRVGKALAAGATLSSIQSGKWAGKIQVPMAGKVLEANGELPTNPKLLNSDSYDAGWICVMEPDDLAAGLQNLIHGDDADKFFTEEHAKYAKPE</sequence>
<dbReference type="InterPro" id="IPR002930">
    <property type="entry name" value="GCV_H"/>
</dbReference>
<dbReference type="SUPFAM" id="SSF51230">
    <property type="entry name" value="Single hybrid motif"/>
    <property type="match status" value="1"/>
</dbReference>
<proteinExistence type="inferred from homology"/>
<dbReference type="AlphaFoldDB" id="A0A0U1L1F7"/>
<feature type="domain" description="Lipoyl-binding" evidence="3">
    <location>
        <begin position="25"/>
        <end position="107"/>
    </location>
</feature>
<dbReference type="Gene3D" id="2.40.50.100">
    <property type="match status" value="1"/>
</dbReference>
<dbReference type="InterPro" id="IPR033753">
    <property type="entry name" value="GCV_H/Fam206"/>
</dbReference>
<evidence type="ECO:0000256" key="2">
    <source>
        <dbReference type="ARBA" id="ARBA00022823"/>
    </source>
</evidence>
<dbReference type="GO" id="GO:0009249">
    <property type="term" value="P:protein lipoylation"/>
    <property type="evidence" value="ECO:0007669"/>
    <property type="project" value="TreeGrafter"/>
</dbReference>
<organism evidence="4 5">
    <name type="scientific">Sporomusa ovata</name>
    <dbReference type="NCBI Taxonomy" id="2378"/>
    <lineage>
        <taxon>Bacteria</taxon>
        <taxon>Bacillati</taxon>
        <taxon>Bacillota</taxon>
        <taxon>Negativicutes</taxon>
        <taxon>Selenomonadales</taxon>
        <taxon>Sporomusaceae</taxon>
        <taxon>Sporomusa</taxon>
    </lineage>
</organism>
<dbReference type="PANTHER" id="PTHR11715">
    <property type="entry name" value="GLYCINE CLEAVAGE SYSTEM H PROTEIN"/>
    <property type="match status" value="1"/>
</dbReference>
<gene>
    <name evidence="4" type="ORF">SpAn4DRAFT_5152</name>
</gene>
<keyword evidence="2" id="KW-0450">Lipoyl</keyword>
<dbReference type="GO" id="GO:0019464">
    <property type="term" value="P:glycine decarboxylation via glycine cleavage system"/>
    <property type="evidence" value="ECO:0007669"/>
    <property type="project" value="InterPro"/>
</dbReference>
<keyword evidence="5" id="KW-1185">Reference proteome</keyword>
<dbReference type="RefSeq" id="WP_021171456.1">
    <property type="nucleotide sequence ID" value="NZ_CTRP01000013.1"/>
</dbReference>
<comment type="similarity">
    <text evidence="1">Belongs to the GcvH family.</text>
</comment>
<reference evidence="5" key="1">
    <citation type="submission" date="2015-03" db="EMBL/GenBank/DDBJ databases">
        <authorList>
            <person name="Nijsse Bart"/>
        </authorList>
    </citation>
    <scope>NUCLEOTIDE SEQUENCE [LARGE SCALE GENOMIC DNA]</scope>
</reference>
<dbReference type="Pfam" id="PF01597">
    <property type="entry name" value="GCV_H"/>
    <property type="match status" value="1"/>
</dbReference>
<dbReference type="InterPro" id="IPR003016">
    <property type="entry name" value="2-oxoA_DH_lipoyl-BS"/>
</dbReference>
<protein>
    <submittedName>
        <fullName evidence="4">Glycine cleavage system H protein</fullName>
    </submittedName>
</protein>
<dbReference type="CDD" id="cd06848">
    <property type="entry name" value="GCS_H"/>
    <property type="match status" value="1"/>
</dbReference>
<dbReference type="PANTHER" id="PTHR11715:SF3">
    <property type="entry name" value="GLYCINE CLEAVAGE SYSTEM H PROTEIN-RELATED"/>
    <property type="match status" value="1"/>
</dbReference>
<dbReference type="Proteomes" id="UP000049855">
    <property type="component" value="Unassembled WGS sequence"/>
</dbReference>
<evidence type="ECO:0000313" key="5">
    <source>
        <dbReference type="Proteomes" id="UP000049855"/>
    </source>
</evidence>
<name>A0A0U1L1F7_9FIRM</name>
<dbReference type="PROSITE" id="PS50968">
    <property type="entry name" value="BIOTINYL_LIPOYL"/>
    <property type="match status" value="1"/>
</dbReference>
<dbReference type="InterPro" id="IPR000089">
    <property type="entry name" value="Biotin_lipoyl"/>
</dbReference>
<dbReference type="GO" id="GO:0005829">
    <property type="term" value="C:cytosol"/>
    <property type="evidence" value="ECO:0007669"/>
    <property type="project" value="TreeGrafter"/>
</dbReference>
<evidence type="ECO:0000313" key="4">
    <source>
        <dbReference type="EMBL" id="CQR73491.1"/>
    </source>
</evidence>